<feature type="region of interest" description="Disordered" evidence="9">
    <location>
        <begin position="334"/>
        <end position="375"/>
    </location>
</feature>
<feature type="compositionally biased region" description="Basic and acidic residues" evidence="9">
    <location>
        <begin position="334"/>
        <end position="357"/>
    </location>
</feature>
<name>A0A835Q9U3_VANPL</name>
<dbReference type="PANTHER" id="PTHR15641:SF1">
    <property type="entry name" value="ELONGATOR COMPLEX PROTEIN 5"/>
    <property type="match status" value="1"/>
</dbReference>
<dbReference type="EMBL" id="JADCNL010000009">
    <property type="protein sequence ID" value="KAG0467413.1"/>
    <property type="molecule type" value="Genomic_DNA"/>
</dbReference>
<dbReference type="Pfam" id="PF10483">
    <property type="entry name" value="Elong_Iki1"/>
    <property type="match status" value="1"/>
</dbReference>
<accession>A0A835Q9U3</accession>
<evidence type="ECO:0000313" key="10">
    <source>
        <dbReference type="EMBL" id="KAG0467413.1"/>
    </source>
</evidence>
<evidence type="ECO:0000256" key="2">
    <source>
        <dbReference type="ARBA" id="ARBA00004496"/>
    </source>
</evidence>
<comment type="pathway">
    <text evidence="3">tRNA modification; 5-methoxycarbonylmethyl-2-thiouridine-tRNA biosynthesis.</text>
</comment>
<comment type="similarity">
    <text evidence="4">Belongs to the ELP5 family.</text>
</comment>
<evidence type="ECO:0000256" key="9">
    <source>
        <dbReference type="SAM" id="MobiDB-lite"/>
    </source>
</evidence>
<keyword evidence="11" id="KW-1185">Reference proteome</keyword>
<keyword evidence="7" id="KW-0819">tRNA processing</keyword>
<dbReference type="PANTHER" id="PTHR15641">
    <property type="entry name" value="ELONGATOR COMPLEX PROTEIN 5"/>
    <property type="match status" value="1"/>
</dbReference>
<evidence type="ECO:0000313" key="11">
    <source>
        <dbReference type="Proteomes" id="UP000636800"/>
    </source>
</evidence>
<feature type="compositionally biased region" description="Acidic residues" evidence="9">
    <location>
        <begin position="358"/>
        <end position="375"/>
    </location>
</feature>
<dbReference type="GO" id="GO:0033588">
    <property type="term" value="C:elongator holoenzyme complex"/>
    <property type="evidence" value="ECO:0007669"/>
    <property type="project" value="InterPro"/>
</dbReference>
<dbReference type="CDD" id="cd19496">
    <property type="entry name" value="Elp5"/>
    <property type="match status" value="1"/>
</dbReference>
<evidence type="ECO:0000256" key="3">
    <source>
        <dbReference type="ARBA" id="ARBA00005043"/>
    </source>
</evidence>
<dbReference type="Proteomes" id="UP000636800">
    <property type="component" value="Unassembled WGS sequence"/>
</dbReference>
<protein>
    <recommendedName>
        <fullName evidence="5">Elongator complex protein 5</fullName>
    </recommendedName>
</protein>
<dbReference type="GO" id="GO:0000049">
    <property type="term" value="F:tRNA binding"/>
    <property type="evidence" value="ECO:0007669"/>
    <property type="project" value="TreeGrafter"/>
</dbReference>
<organism evidence="10 11">
    <name type="scientific">Vanilla planifolia</name>
    <name type="common">Vanilla</name>
    <dbReference type="NCBI Taxonomy" id="51239"/>
    <lineage>
        <taxon>Eukaryota</taxon>
        <taxon>Viridiplantae</taxon>
        <taxon>Streptophyta</taxon>
        <taxon>Embryophyta</taxon>
        <taxon>Tracheophyta</taxon>
        <taxon>Spermatophyta</taxon>
        <taxon>Magnoliopsida</taxon>
        <taxon>Liliopsida</taxon>
        <taxon>Asparagales</taxon>
        <taxon>Orchidaceae</taxon>
        <taxon>Vanilloideae</taxon>
        <taxon>Vanilleae</taxon>
        <taxon>Vanilla</taxon>
    </lineage>
</organism>
<comment type="caution">
    <text evidence="10">The sequence shown here is derived from an EMBL/GenBank/DDBJ whole genome shotgun (WGS) entry which is preliminary data.</text>
</comment>
<dbReference type="AlphaFoldDB" id="A0A835Q9U3"/>
<dbReference type="GO" id="GO:0005829">
    <property type="term" value="C:cytosol"/>
    <property type="evidence" value="ECO:0007669"/>
    <property type="project" value="TreeGrafter"/>
</dbReference>
<evidence type="ECO:0000256" key="7">
    <source>
        <dbReference type="ARBA" id="ARBA00022694"/>
    </source>
</evidence>
<proteinExistence type="inferred from homology"/>
<dbReference type="InterPro" id="IPR027417">
    <property type="entry name" value="P-loop_NTPase"/>
</dbReference>
<evidence type="ECO:0000256" key="4">
    <source>
        <dbReference type="ARBA" id="ARBA00009567"/>
    </source>
</evidence>
<evidence type="ECO:0000256" key="8">
    <source>
        <dbReference type="ARBA" id="ARBA00023242"/>
    </source>
</evidence>
<dbReference type="InterPro" id="IPR019519">
    <property type="entry name" value="Elp5"/>
</dbReference>
<reference evidence="10 11" key="1">
    <citation type="journal article" date="2020" name="Nat. Food">
        <title>A phased Vanilla planifolia genome enables genetic improvement of flavour and production.</title>
        <authorList>
            <person name="Hasing T."/>
            <person name="Tang H."/>
            <person name="Brym M."/>
            <person name="Khazi F."/>
            <person name="Huang T."/>
            <person name="Chambers A.H."/>
        </authorList>
    </citation>
    <scope>NUCLEOTIDE SEQUENCE [LARGE SCALE GENOMIC DNA]</scope>
    <source>
        <tissue evidence="10">Leaf</tissue>
    </source>
</reference>
<evidence type="ECO:0000256" key="1">
    <source>
        <dbReference type="ARBA" id="ARBA00004123"/>
    </source>
</evidence>
<dbReference type="UniPathway" id="UPA00988"/>
<dbReference type="GO" id="GO:0002098">
    <property type="term" value="P:tRNA wobble uridine modification"/>
    <property type="evidence" value="ECO:0007669"/>
    <property type="project" value="InterPro"/>
</dbReference>
<keyword evidence="8" id="KW-0539">Nucleus</keyword>
<evidence type="ECO:0000256" key="5">
    <source>
        <dbReference type="ARBA" id="ARBA00020264"/>
    </source>
</evidence>
<evidence type="ECO:0000256" key="6">
    <source>
        <dbReference type="ARBA" id="ARBA00022490"/>
    </source>
</evidence>
<comment type="subcellular location">
    <subcellularLocation>
        <location evidence="2">Cytoplasm</location>
    </subcellularLocation>
    <subcellularLocation>
        <location evidence="1">Nucleus</location>
    </subcellularLocation>
</comment>
<dbReference type="OrthoDB" id="1892230at2759"/>
<keyword evidence="6" id="KW-0963">Cytoplasm</keyword>
<gene>
    <name evidence="10" type="ORF">HPP92_018993</name>
</gene>
<sequence length="375" mass="42252">MADLICRSLRDGAIEGEHSPALTIKDSLQCPLGTHAFNYFLCSLYANLLAGKSQARGLVVVASNQSPSFYFSLLKSKGLDAFFTVKHLRVLDCYSDPLGWKAKLFRSENAQKSAEETDSVCRDVKDVHKLFSLIMELGKEVASEGKSRFAIAIDSVNTMLRHASLQSLVGLISNLRSHDQVSCMLWLIHTDLHEPRSTAALEYVSTMVACLEPTVQIADRIKSSQSFWLGKHSQKGRFHVRSKRRNGRVKLLNEEFIMEQTGIVFVVPSSEDVSDNQNVLPKLQFNLQLSEKERDDKARVVLPFEHQGNGEPIQLYGGRQPSMEESRMDLHLQLDSLSVEKEAQREQSKGEIHYLRDSDDEQPDSDEDPDDDLDI</sequence>
<dbReference type="Gene3D" id="3.40.50.300">
    <property type="entry name" value="P-loop containing nucleotide triphosphate hydrolases"/>
    <property type="match status" value="1"/>
</dbReference>
<dbReference type="GO" id="GO:0005634">
    <property type="term" value="C:nucleus"/>
    <property type="evidence" value="ECO:0007669"/>
    <property type="project" value="UniProtKB-SubCell"/>
</dbReference>